<feature type="transmembrane region" description="Helical" evidence="2">
    <location>
        <begin position="346"/>
        <end position="371"/>
    </location>
</feature>
<feature type="region of interest" description="Disordered" evidence="1">
    <location>
        <begin position="415"/>
        <end position="452"/>
    </location>
</feature>
<reference evidence="3 4" key="1">
    <citation type="submission" date="2018-06" db="EMBL/GenBank/DDBJ databases">
        <title>Complete Genomes of Monosporascus.</title>
        <authorList>
            <person name="Robinson A.J."/>
            <person name="Natvig D.O."/>
        </authorList>
    </citation>
    <scope>NUCLEOTIDE SEQUENCE [LARGE SCALE GENOMIC DNA]</scope>
    <source>
        <strain evidence="3 4">CBS 609.92</strain>
    </source>
</reference>
<evidence type="ECO:0000313" key="4">
    <source>
        <dbReference type="Proteomes" id="UP000294003"/>
    </source>
</evidence>
<feature type="region of interest" description="Disordered" evidence="1">
    <location>
        <begin position="327"/>
        <end position="346"/>
    </location>
</feature>
<name>A0ABY0H764_9PEZI</name>
<protein>
    <recommendedName>
        <fullName evidence="5">Peptidase A1 domain-containing protein</fullName>
    </recommendedName>
</protein>
<evidence type="ECO:0000256" key="2">
    <source>
        <dbReference type="SAM" id="Phobius"/>
    </source>
</evidence>
<evidence type="ECO:0008006" key="5">
    <source>
        <dbReference type="Google" id="ProtNLM"/>
    </source>
</evidence>
<proteinExistence type="predicted"/>
<feature type="compositionally biased region" description="Basic and acidic residues" evidence="1">
    <location>
        <begin position="1"/>
        <end position="16"/>
    </location>
</feature>
<sequence length="452" mass="50065">MLESETRRQAAEDGPPRDGSQYPEMRFYTDVFKINENITLDDFSLGVPLQDWAQQGYHPMMAFGLGEDSTILRALRSGNHIASRTWSMFFGWTGANSNTQLDGTFVFGGYDRAKVYGQGYTQGLKQDERCATQMLVVIDDVVLNFPNGTDTSIVAKTSSGPFDACIIPDYPVMMTIAYDPYMLRFMEHTNTSISQRSYGVSYYSLLYDDGDKPYRGDMTIKIRDGPAIRIRNSQLVVPERYIEEDGQLVANYSRSNLVINSLQGINSNDISVLGRQFLSAAYVMVNQDSRKFTVWEANPTTVENLVGVNEEGEDVTDWCVSAPVASASENAETPPDQPPPEDGGNLASGAIAGIAIGGVTFLAIIIGVAFWQRRRGKASAAADPQPQSDAPTYQGETTYHTPYQYQKYYEVEANNLNTHGPNELQGAEVRQIPDSQPQQTSPRNEPCYELTG</sequence>
<evidence type="ECO:0000256" key="1">
    <source>
        <dbReference type="SAM" id="MobiDB-lite"/>
    </source>
</evidence>
<accession>A0ABY0H764</accession>
<dbReference type="InterPro" id="IPR021109">
    <property type="entry name" value="Peptidase_aspartic_dom_sf"/>
</dbReference>
<feature type="compositionally biased region" description="Polar residues" evidence="1">
    <location>
        <begin position="433"/>
        <end position="443"/>
    </location>
</feature>
<feature type="region of interest" description="Disordered" evidence="1">
    <location>
        <begin position="378"/>
        <end position="397"/>
    </location>
</feature>
<gene>
    <name evidence="3" type="ORF">DL762_004801</name>
</gene>
<keyword evidence="2" id="KW-0812">Transmembrane</keyword>
<evidence type="ECO:0000313" key="3">
    <source>
        <dbReference type="EMBL" id="RYO86385.1"/>
    </source>
</evidence>
<dbReference type="SUPFAM" id="SSF50630">
    <property type="entry name" value="Acid proteases"/>
    <property type="match status" value="1"/>
</dbReference>
<dbReference type="Gene3D" id="2.40.70.10">
    <property type="entry name" value="Acid Proteases"/>
    <property type="match status" value="1"/>
</dbReference>
<keyword evidence="2" id="KW-0472">Membrane</keyword>
<keyword evidence="2" id="KW-1133">Transmembrane helix</keyword>
<organism evidence="3 4">
    <name type="scientific">Monosporascus cannonballus</name>
    <dbReference type="NCBI Taxonomy" id="155416"/>
    <lineage>
        <taxon>Eukaryota</taxon>
        <taxon>Fungi</taxon>
        <taxon>Dikarya</taxon>
        <taxon>Ascomycota</taxon>
        <taxon>Pezizomycotina</taxon>
        <taxon>Sordariomycetes</taxon>
        <taxon>Xylariomycetidae</taxon>
        <taxon>Xylariales</taxon>
        <taxon>Xylariales incertae sedis</taxon>
        <taxon>Monosporascus</taxon>
    </lineage>
</organism>
<feature type="compositionally biased region" description="Low complexity" evidence="1">
    <location>
        <begin position="378"/>
        <end position="391"/>
    </location>
</feature>
<comment type="caution">
    <text evidence="3">The sequence shown here is derived from an EMBL/GenBank/DDBJ whole genome shotgun (WGS) entry which is preliminary data.</text>
</comment>
<dbReference type="Proteomes" id="UP000294003">
    <property type="component" value="Unassembled WGS sequence"/>
</dbReference>
<dbReference type="EMBL" id="QJNS01000117">
    <property type="protein sequence ID" value="RYO86385.1"/>
    <property type="molecule type" value="Genomic_DNA"/>
</dbReference>
<keyword evidence="4" id="KW-1185">Reference proteome</keyword>
<feature type="region of interest" description="Disordered" evidence="1">
    <location>
        <begin position="1"/>
        <end position="23"/>
    </location>
</feature>